<evidence type="ECO:0000313" key="2">
    <source>
        <dbReference type="Proteomes" id="UP000031036"/>
    </source>
</evidence>
<gene>
    <name evidence="1" type="ORF">Tcan_00505</name>
</gene>
<reference evidence="1 2" key="1">
    <citation type="submission" date="2014-11" db="EMBL/GenBank/DDBJ databases">
        <title>Genetic blueprint of the zoonotic pathogen Toxocara canis.</title>
        <authorList>
            <person name="Zhu X.-Q."/>
            <person name="Korhonen P.K."/>
            <person name="Cai H."/>
            <person name="Young N.D."/>
            <person name="Nejsum P."/>
            <person name="von Samson-Himmelstjerna G."/>
            <person name="Boag P.R."/>
            <person name="Tan P."/>
            <person name="Li Q."/>
            <person name="Min J."/>
            <person name="Yang Y."/>
            <person name="Wang X."/>
            <person name="Fang X."/>
            <person name="Hall R.S."/>
            <person name="Hofmann A."/>
            <person name="Sternberg P.W."/>
            <person name="Jex A.R."/>
            <person name="Gasser R.B."/>
        </authorList>
    </citation>
    <scope>NUCLEOTIDE SEQUENCE [LARGE SCALE GENOMIC DNA]</scope>
    <source>
        <strain evidence="1">PN_DK_2014</strain>
    </source>
</reference>
<sequence length="112" mass="12553">RVQQTADKINAFNIAEISSSQAQFRQSIILHASERNLTLGSAKKKANIRRQPMRHIVAAYLQLHSDRSQFRSFPPIPNGRAVVGLTTVTFQTNNQGGQYCCPYVCTHESHSI</sequence>
<evidence type="ECO:0000313" key="1">
    <source>
        <dbReference type="EMBL" id="KHN87017.1"/>
    </source>
</evidence>
<proteinExistence type="predicted"/>
<dbReference type="AlphaFoldDB" id="A0A0B2W052"/>
<keyword evidence="2" id="KW-1185">Reference proteome</keyword>
<feature type="non-terminal residue" evidence="1">
    <location>
        <position position="1"/>
    </location>
</feature>
<organism evidence="1 2">
    <name type="scientific">Toxocara canis</name>
    <name type="common">Canine roundworm</name>
    <dbReference type="NCBI Taxonomy" id="6265"/>
    <lineage>
        <taxon>Eukaryota</taxon>
        <taxon>Metazoa</taxon>
        <taxon>Ecdysozoa</taxon>
        <taxon>Nematoda</taxon>
        <taxon>Chromadorea</taxon>
        <taxon>Rhabditida</taxon>
        <taxon>Spirurina</taxon>
        <taxon>Ascaridomorpha</taxon>
        <taxon>Ascaridoidea</taxon>
        <taxon>Toxocaridae</taxon>
        <taxon>Toxocara</taxon>
    </lineage>
</organism>
<accession>A0A0B2W052</accession>
<dbReference type="Proteomes" id="UP000031036">
    <property type="component" value="Unassembled WGS sequence"/>
</dbReference>
<name>A0A0B2W052_TOXCA</name>
<feature type="non-terminal residue" evidence="1">
    <location>
        <position position="112"/>
    </location>
</feature>
<dbReference type="EMBL" id="JPKZ01000487">
    <property type="protein sequence ID" value="KHN87017.1"/>
    <property type="molecule type" value="Genomic_DNA"/>
</dbReference>
<protein>
    <submittedName>
        <fullName evidence="1">Uncharacterized protein</fullName>
    </submittedName>
</protein>
<comment type="caution">
    <text evidence="1">The sequence shown here is derived from an EMBL/GenBank/DDBJ whole genome shotgun (WGS) entry which is preliminary data.</text>
</comment>